<name>A0A8D8B7D3_CULPI</name>
<protein>
    <submittedName>
        <fullName evidence="2">(northern house mosquito) hypothetical protein</fullName>
    </submittedName>
</protein>
<evidence type="ECO:0000313" key="2">
    <source>
        <dbReference type="EMBL" id="CAG6469610.1"/>
    </source>
</evidence>
<dbReference type="EMBL" id="HBUE01063311">
    <property type="protein sequence ID" value="CAG6469610.1"/>
    <property type="molecule type" value="Transcribed_RNA"/>
</dbReference>
<keyword evidence="1" id="KW-0732">Signal</keyword>
<evidence type="ECO:0000256" key="1">
    <source>
        <dbReference type="SAM" id="SignalP"/>
    </source>
</evidence>
<feature type="chain" id="PRO_5034930503" evidence="1">
    <location>
        <begin position="40"/>
        <end position="118"/>
    </location>
</feature>
<dbReference type="AlphaFoldDB" id="A0A8D8B7D3"/>
<feature type="signal peptide" evidence="1">
    <location>
        <begin position="1"/>
        <end position="39"/>
    </location>
</feature>
<proteinExistence type="predicted"/>
<sequence length="118" mass="12638">MDFARSSDRLTNALVLLPFLVRLLLKLRMLGCSSKKCLACALNSDLNPCGSWEAARALLRLGESECPLLVLATTVASVSVLPLVSSEPGASQPFSVFAFFSAPSMSCSSTLRRRLTGE</sequence>
<organism evidence="2">
    <name type="scientific">Culex pipiens</name>
    <name type="common">House mosquito</name>
    <dbReference type="NCBI Taxonomy" id="7175"/>
    <lineage>
        <taxon>Eukaryota</taxon>
        <taxon>Metazoa</taxon>
        <taxon>Ecdysozoa</taxon>
        <taxon>Arthropoda</taxon>
        <taxon>Hexapoda</taxon>
        <taxon>Insecta</taxon>
        <taxon>Pterygota</taxon>
        <taxon>Neoptera</taxon>
        <taxon>Endopterygota</taxon>
        <taxon>Diptera</taxon>
        <taxon>Nematocera</taxon>
        <taxon>Culicoidea</taxon>
        <taxon>Culicidae</taxon>
        <taxon>Culicinae</taxon>
        <taxon>Culicini</taxon>
        <taxon>Culex</taxon>
        <taxon>Culex</taxon>
    </lineage>
</organism>
<accession>A0A8D8B7D3</accession>
<reference evidence="2" key="1">
    <citation type="submission" date="2021-05" db="EMBL/GenBank/DDBJ databases">
        <authorList>
            <person name="Alioto T."/>
            <person name="Alioto T."/>
            <person name="Gomez Garrido J."/>
        </authorList>
    </citation>
    <scope>NUCLEOTIDE SEQUENCE</scope>
</reference>